<feature type="active site" description="Charge relay system" evidence="1">
    <location>
        <position position="229"/>
    </location>
</feature>
<feature type="active site" description="Nucleophile" evidence="1">
    <location>
        <position position="92"/>
    </location>
</feature>
<dbReference type="PIRSF" id="PIRSF017388">
    <property type="entry name" value="Esterase_lipase"/>
    <property type="match status" value="1"/>
</dbReference>
<reference evidence="4 5" key="1">
    <citation type="submission" date="2015-09" db="EMBL/GenBank/DDBJ databases">
        <authorList>
            <consortium name="Pathogen Informatics"/>
        </authorList>
    </citation>
    <scope>NUCLEOTIDE SEQUENCE [LARGE SCALE GENOMIC DNA]</scope>
    <source>
        <strain evidence="4 5">2789STDY5608828</strain>
    </source>
</reference>
<dbReference type="EMBL" id="CYYU01000012">
    <property type="protein sequence ID" value="CUN91192.1"/>
    <property type="molecule type" value="Genomic_DNA"/>
</dbReference>
<dbReference type="Proteomes" id="UP000095546">
    <property type="component" value="Unassembled WGS sequence"/>
</dbReference>
<evidence type="ECO:0000256" key="2">
    <source>
        <dbReference type="PIRSR" id="PIRSR017388-2"/>
    </source>
</evidence>
<evidence type="ECO:0000313" key="5">
    <source>
        <dbReference type="Proteomes" id="UP000095546"/>
    </source>
</evidence>
<dbReference type="AlphaFoldDB" id="A0A174ARE5"/>
<feature type="binding site" evidence="2">
    <location>
        <position position="24"/>
    </location>
    <ligand>
        <name>substrate</name>
    </ligand>
</feature>
<evidence type="ECO:0000256" key="1">
    <source>
        <dbReference type="PIRSR" id="PIRSR017388-1"/>
    </source>
</evidence>
<dbReference type="InterPro" id="IPR029058">
    <property type="entry name" value="AB_hydrolase_fold"/>
</dbReference>
<dbReference type="OrthoDB" id="9800213at2"/>
<feature type="domain" description="Serine aminopeptidase S33" evidence="3">
    <location>
        <begin position="18"/>
        <end position="231"/>
    </location>
</feature>
<dbReference type="InterPro" id="IPR022742">
    <property type="entry name" value="Hydrolase_4"/>
</dbReference>
<evidence type="ECO:0000313" key="4">
    <source>
        <dbReference type="EMBL" id="CUN91192.1"/>
    </source>
</evidence>
<proteinExistence type="predicted"/>
<dbReference type="RefSeq" id="WP_055162152.1">
    <property type="nucleotide sequence ID" value="NZ_CABIWZ010000012.1"/>
</dbReference>
<feature type="active site" description="Charge relay system" evidence="1">
    <location>
        <position position="199"/>
    </location>
</feature>
<dbReference type="eggNOG" id="COG1647">
    <property type="taxonomic scope" value="Bacteria"/>
</dbReference>
<dbReference type="InterPro" id="IPR051044">
    <property type="entry name" value="MAG_DAG_Lipase"/>
</dbReference>
<feature type="binding site" evidence="2">
    <location>
        <position position="93"/>
    </location>
    <ligand>
        <name>substrate</name>
    </ligand>
</feature>
<sequence length="260" mass="27923">MIMEGAEPFFLPGGSMGVLLVHGFTGLPAELSMMGEYLQQRGCTVLGVRLAGHGTTVEDMSRMTAEDWLDSVRDGYALLRGSCERVVVAGHSMGGLLALLLAAEKAGKDTGLAGVISMAAPIYIAEERGIAQLPPRELCRGKFVPKARRRLRDVPPAVNHTYRFMPLEGVYEMLALIERTKAALPGLKLPALILHSLNDRTADAESAIYIRENLGSAQKRLVWLKSSGHLIPLGEERDIVFSESAAFIGALAGGGAEADR</sequence>
<dbReference type="GO" id="GO:0047372">
    <property type="term" value="F:monoacylglycerol lipase activity"/>
    <property type="evidence" value="ECO:0007669"/>
    <property type="project" value="UniProtKB-EC"/>
</dbReference>
<dbReference type="EC" id="3.1.1.23" evidence="4"/>
<dbReference type="Pfam" id="PF12146">
    <property type="entry name" value="Hydrolase_4"/>
    <property type="match status" value="1"/>
</dbReference>
<keyword evidence="4" id="KW-0378">Hydrolase</keyword>
<gene>
    <name evidence="4" type="ORF">ERS852385_01673</name>
</gene>
<evidence type="ECO:0000259" key="3">
    <source>
        <dbReference type="Pfam" id="PF12146"/>
    </source>
</evidence>
<protein>
    <submittedName>
        <fullName evidence="4">Thermostable monoacylglycerol lipase</fullName>
        <ecNumber evidence="4">3.1.1.23</ecNumber>
    </submittedName>
</protein>
<dbReference type="InterPro" id="IPR012354">
    <property type="entry name" value="Esterase_lipase"/>
</dbReference>
<name>A0A174ARE5_9FIRM</name>
<organism evidence="4 5">
    <name type="scientific">Mitsuokella jalaludinii</name>
    <dbReference type="NCBI Taxonomy" id="187979"/>
    <lineage>
        <taxon>Bacteria</taxon>
        <taxon>Bacillati</taxon>
        <taxon>Bacillota</taxon>
        <taxon>Negativicutes</taxon>
        <taxon>Selenomonadales</taxon>
        <taxon>Selenomonadaceae</taxon>
        <taxon>Mitsuokella</taxon>
    </lineage>
</organism>
<dbReference type="SUPFAM" id="SSF53474">
    <property type="entry name" value="alpha/beta-Hydrolases"/>
    <property type="match status" value="1"/>
</dbReference>
<accession>A0A174ARE5</accession>
<dbReference type="STRING" id="187979.ERS852385_01673"/>
<keyword evidence="5" id="KW-1185">Reference proteome</keyword>
<dbReference type="Gene3D" id="3.40.50.1820">
    <property type="entry name" value="alpha/beta hydrolase"/>
    <property type="match status" value="1"/>
</dbReference>
<dbReference type="PANTHER" id="PTHR11614">
    <property type="entry name" value="PHOSPHOLIPASE-RELATED"/>
    <property type="match status" value="1"/>
</dbReference>